<keyword evidence="1" id="KW-0227">DNA damage</keyword>
<reference evidence="6 7" key="1">
    <citation type="submission" date="2019-04" db="EMBL/GenBank/DDBJ databases">
        <title>Isolation and identification of Cellulomonas shaoxiangyii sp. Nov. isolated from feces of the Tibetan antelopes (Pantholops hodgsonii) in the Qinghai-Tibet plateau of China.</title>
        <authorList>
            <person name="Tian Z."/>
        </authorList>
    </citation>
    <scope>NUCLEOTIDE SEQUENCE [LARGE SCALE GENOMIC DNA]</scope>
    <source>
        <strain evidence="6 7">Z28</strain>
    </source>
</reference>
<feature type="domain" description="Plant heme peroxidase family profile" evidence="5">
    <location>
        <begin position="579"/>
        <end position="879"/>
    </location>
</feature>
<dbReference type="GO" id="GO:0009432">
    <property type="term" value="P:SOS response"/>
    <property type="evidence" value="ECO:0007669"/>
    <property type="project" value="UniProtKB-KW"/>
</dbReference>
<dbReference type="Pfam" id="PF13555">
    <property type="entry name" value="AAA_29"/>
    <property type="match status" value="1"/>
</dbReference>
<dbReference type="RefSeq" id="WP_135975140.1">
    <property type="nucleotide sequence ID" value="NZ_CP039291.1"/>
</dbReference>
<evidence type="ECO:0000313" key="7">
    <source>
        <dbReference type="Proteomes" id="UP000296469"/>
    </source>
</evidence>
<proteinExistence type="predicted"/>
<keyword evidence="2" id="KW-0234">DNA repair</keyword>
<dbReference type="InterPro" id="IPR002016">
    <property type="entry name" value="Haem_peroxidase"/>
</dbReference>
<dbReference type="EMBL" id="CP039291">
    <property type="protein sequence ID" value="QCB93277.1"/>
    <property type="molecule type" value="Genomic_DNA"/>
</dbReference>
<sequence>MTAQAVAQTMDGFDPAIAQFRLTRIQLVNWGPFHGYHAVDVHREGTLVTGPSGAGKSTLLDAMICVLMDRSVTFNAAAHDDAVGSRERTFYSYMRGKTGSRRDSGRGGSRAIYLRERATWSAVALTWANLAGRTVTACRAMHMTADATSDPDITHALMLAEQDLDVRDLEQVVEQRFRQDAIRRALPFVTTFGTEYGRYVARLSALVGIRGQDGDSAKAIRLLHKAQSSKGVHNIDDTFKRFVLDDSRVAARRDAAVEQFVSLRNGYEQMVRARDQIALLSPLPALWDAYRSAGGSSEDLRALLGDADGPSPAEAYVLGVHKELLAARAEHERAEHVRQGALHAAAAAEHEEAADAVRRLERQRWTQGGSDLERLDAEVAELAAAHDRVARRYTDLERWCGLVGAPVPGTARGLAALLRRRPDDVPADQDDAATKDALWQRSAAVSALDAELADLRAQLTSLEQRRSNVPDVDLRVRRVVAEGTGLAESDLPFVGELLDVAPEEEAWRTAAERLLGGFGVRMLVDAAAAARVAAFVDTQDLRTRVRWTPVDTAAPVTGAAAEPGTMAAKVVVAEGPFAPWLRAQLVRRYAHRCVEDAAQLAVLREGVTVNGQVKHRDGLHEKDDRPDVRRHRVIGFDNGRARRDVADAIAAVEERRPALVRARDDADAAREHRRAVARAWQQLGALTWAEVDVDAAEAALDAARRRRDDVVAGGDLVALDAQVAALTEARDAANHRARTAREAAAAAEKAWARRLDEEDRVGARLDAVRAPTDEQLAVLAEIARGCDAEPTLETVGRLRKAVELAVAQRLTSAESAGEQARTAIATTLADFLRSWPDESGAFTRDVQDTPAYLDRLDDLRRDDLPAALGQWRRLMHSINTMGLTALLQQLRDERLVVDDRIDPINDVLRSVPFGHDGYLQIVTTDVEPPASRQFQAEIDAILADGPGADPQDTDLEARFARIARLMDRLDSTDPDDREWQRDVLDVKRHVRISAEEHRTGETQARVYEGVGATSGGEGQELIAATLGAALRYQLGGIEQVPVFGSVMVDEGFVKSDPDVTRRAIRALQSFGFQLVIAAPIDKYQSMEREFGSAYLVEHDPAAGRAHARGLPIAFGPTHREAAPA</sequence>
<keyword evidence="3" id="KW-0742">SOS response</keyword>
<accession>A0A4P7SID4</accession>
<dbReference type="Gene3D" id="3.40.50.300">
    <property type="entry name" value="P-loop containing nucleotide triphosphate hydrolases"/>
    <property type="match status" value="1"/>
</dbReference>
<dbReference type="SUPFAM" id="SSF52540">
    <property type="entry name" value="P-loop containing nucleoside triphosphate hydrolases"/>
    <property type="match status" value="2"/>
</dbReference>
<dbReference type="Pfam" id="PF13558">
    <property type="entry name" value="SbcC_Walker_B"/>
    <property type="match status" value="1"/>
</dbReference>
<dbReference type="KEGG" id="celz:E5225_06660"/>
<keyword evidence="4" id="KW-0175">Coiled coil</keyword>
<dbReference type="GO" id="GO:0000731">
    <property type="term" value="P:DNA synthesis involved in DNA repair"/>
    <property type="evidence" value="ECO:0007669"/>
    <property type="project" value="TreeGrafter"/>
</dbReference>
<name>A0A4P7SID4_9CELL</name>
<protein>
    <recommendedName>
        <fullName evidence="5">Plant heme peroxidase family profile domain-containing protein</fullName>
    </recommendedName>
</protein>
<dbReference type="InterPro" id="IPR027417">
    <property type="entry name" value="P-loop_NTPase"/>
</dbReference>
<gene>
    <name evidence="6" type="ORF">E5225_06660</name>
</gene>
<dbReference type="GO" id="GO:0006302">
    <property type="term" value="P:double-strand break repair"/>
    <property type="evidence" value="ECO:0007669"/>
    <property type="project" value="TreeGrafter"/>
</dbReference>
<dbReference type="GO" id="GO:0006979">
    <property type="term" value="P:response to oxidative stress"/>
    <property type="evidence" value="ECO:0007669"/>
    <property type="project" value="InterPro"/>
</dbReference>
<dbReference type="PANTHER" id="PTHR32182">
    <property type="entry name" value="DNA REPLICATION AND REPAIR PROTEIN RECF"/>
    <property type="match status" value="1"/>
</dbReference>
<evidence type="ECO:0000259" key="5">
    <source>
        <dbReference type="PROSITE" id="PS50873"/>
    </source>
</evidence>
<dbReference type="GO" id="GO:0004601">
    <property type="term" value="F:peroxidase activity"/>
    <property type="evidence" value="ECO:0007669"/>
    <property type="project" value="InterPro"/>
</dbReference>
<evidence type="ECO:0000256" key="1">
    <source>
        <dbReference type="ARBA" id="ARBA00022763"/>
    </source>
</evidence>
<feature type="coiled-coil region" evidence="4">
    <location>
        <begin position="343"/>
        <end position="392"/>
    </location>
</feature>
<dbReference type="GO" id="GO:0020037">
    <property type="term" value="F:heme binding"/>
    <property type="evidence" value="ECO:0007669"/>
    <property type="project" value="InterPro"/>
</dbReference>
<evidence type="ECO:0000313" key="6">
    <source>
        <dbReference type="EMBL" id="QCB93277.1"/>
    </source>
</evidence>
<dbReference type="PROSITE" id="PS50873">
    <property type="entry name" value="PEROXIDASE_4"/>
    <property type="match status" value="1"/>
</dbReference>
<dbReference type="Proteomes" id="UP000296469">
    <property type="component" value="Chromosome"/>
</dbReference>
<evidence type="ECO:0000256" key="3">
    <source>
        <dbReference type="ARBA" id="ARBA00023236"/>
    </source>
</evidence>
<organism evidence="6 7">
    <name type="scientific">Cellulomonas shaoxiangyii</name>
    <dbReference type="NCBI Taxonomy" id="2566013"/>
    <lineage>
        <taxon>Bacteria</taxon>
        <taxon>Bacillati</taxon>
        <taxon>Actinomycetota</taxon>
        <taxon>Actinomycetes</taxon>
        <taxon>Micrococcales</taxon>
        <taxon>Cellulomonadaceae</taxon>
        <taxon>Cellulomonas</taxon>
    </lineage>
</organism>
<evidence type="ECO:0000256" key="2">
    <source>
        <dbReference type="ARBA" id="ARBA00023204"/>
    </source>
</evidence>
<dbReference type="OrthoDB" id="174137at2"/>
<evidence type="ECO:0000256" key="4">
    <source>
        <dbReference type="SAM" id="Coils"/>
    </source>
</evidence>
<keyword evidence="7" id="KW-1185">Reference proteome</keyword>
<dbReference type="PANTHER" id="PTHR32182:SF0">
    <property type="entry name" value="DNA REPLICATION AND REPAIR PROTEIN RECF"/>
    <property type="match status" value="1"/>
</dbReference>
<dbReference type="AlphaFoldDB" id="A0A4P7SID4"/>